<dbReference type="PROSITE" id="PS50043">
    <property type="entry name" value="HTH_LUXR_2"/>
    <property type="match status" value="1"/>
</dbReference>
<evidence type="ECO:0000256" key="3">
    <source>
        <dbReference type="SAM" id="MobiDB-lite"/>
    </source>
</evidence>
<dbReference type="SMART" id="SM00421">
    <property type="entry name" value="HTH_LUXR"/>
    <property type="match status" value="1"/>
</dbReference>
<feature type="region of interest" description="Disordered" evidence="3">
    <location>
        <begin position="527"/>
        <end position="546"/>
    </location>
</feature>
<evidence type="ECO:0000256" key="2">
    <source>
        <dbReference type="ARBA" id="ARBA00022840"/>
    </source>
</evidence>
<dbReference type="PRINTS" id="PR00038">
    <property type="entry name" value="HTHLUXR"/>
</dbReference>
<dbReference type="Gene3D" id="1.25.40.10">
    <property type="entry name" value="Tetratricopeptide repeat domain"/>
    <property type="match status" value="1"/>
</dbReference>
<dbReference type="InterPro" id="IPR041664">
    <property type="entry name" value="AAA_16"/>
</dbReference>
<keyword evidence="1" id="KW-0547">Nucleotide-binding</keyword>
<sequence>MMRRTAAAGHPGGMASIYEPSAVREAVYGRAAEQEIVGDLLRRARRGTGGVVLVDGGQGSGKSLFLRASVDSAAEQGFSLAAAAADQVGRAIAFFALRAALREPFPEPDDGCAPEREIERSIASIRACLERRAAAAPVLVCLDDLHWASPATLAALRTLPGDLDDRPIAWLLARSSAQPGGAEQLFGLLEKDGAVRVPLGPLGQNAVRAMLADAFGAVPDRALTELARGAAGDPALVAGLIGGLREEEGVRIIGGRAALTSSRLPRRVHDLARRRLGDLGREARHLLVTAAVLGPAFRLADAAELLGRTPAALLPAVEETMDAAITTAAEDAFTFRHELLRRALGELTPRPARTALHLQYGENLLANGRSAEGAADHLLAAARPADRAALAGLDEAAVRVRASAPRVAADLAVRALELTPPGDPDALPRAVAAAESLAAAGRLEQAHRIARDQLARPLPPEAEDRLRCTLSSLLCALGRPEEAAGEARTVLTRPLLAADLRDQALTAHLQALTGLRDERTGTAAEAVPALPGGHDRHTSRPSSLSPGIAASSGIAAPSATAALLARAVVHCDAGRVGEGLEALREAVRHEPGSSCDARQAQPLLVLAAALIDLRRLDEAGKLLCAADVPALRNLPAGAALSLLRGRVHLAAGRLADAAAEAGAARAAAESLGAYGYAATAHCVLSVIELRRGDIAAAARHLSARPAAGPQFADIYARAESLMAEAQLAEALDGADAALGHLRRLRVDLHVRPGLLLGDPTAAAWLARTALAAGDAALAEVTADAARRLADACPDQPALTAAAAHSRGVAHRDAACLAQATAQHAGVWDAASAAEDLGVLHGDQGDQDQAIHRLKEALDGYRQAGAGRDQARVRRRLRELGIRHRHWTAAPGKPISGWNSLTHTEQAIAELVAQGLNNKQVAGRMYISPHTVAHHLRQAFRKLGIASRVELTRIAIERT</sequence>
<dbReference type="EMBL" id="BAAAMU010000004">
    <property type="protein sequence ID" value="GAA1614666.1"/>
    <property type="molecule type" value="Genomic_DNA"/>
</dbReference>
<protein>
    <recommendedName>
        <fullName evidence="4">HTH luxR-type domain-containing protein</fullName>
    </recommendedName>
</protein>
<dbReference type="Pfam" id="PF13191">
    <property type="entry name" value="AAA_16"/>
    <property type="match status" value="1"/>
</dbReference>
<name>A0ABP4QQU7_9ACTN</name>
<dbReference type="SUPFAM" id="SSF46894">
    <property type="entry name" value="C-terminal effector domain of the bipartite response regulators"/>
    <property type="match status" value="1"/>
</dbReference>
<comment type="caution">
    <text evidence="5">The sequence shown here is derived from an EMBL/GenBank/DDBJ whole genome shotgun (WGS) entry which is preliminary data.</text>
</comment>
<evidence type="ECO:0000259" key="4">
    <source>
        <dbReference type="PROSITE" id="PS50043"/>
    </source>
</evidence>
<accession>A0ABP4QQU7</accession>
<evidence type="ECO:0000313" key="5">
    <source>
        <dbReference type="EMBL" id="GAA1614666.1"/>
    </source>
</evidence>
<keyword evidence="2" id="KW-0067">ATP-binding</keyword>
<dbReference type="InterPro" id="IPR027417">
    <property type="entry name" value="P-loop_NTPase"/>
</dbReference>
<dbReference type="InterPro" id="IPR016032">
    <property type="entry name" value="Sig_transdc_resp-reg_C-effctor"/>
</dbReference>
<keyword evidence="6" id="KW-1185">Reference proteome</keyword>
<dbReference type="Pfam" id="PF00196">
    <property type="entry name" value="GerE"/>
    <property type="match status" value="1"/>
</dbReference>
<organism evidence="5 6">
    <name type="scientific">Nonomuraea maheshkhaliensis</name>
    <dbReference type="NCBI Taxonomy" id="419590"/>
    <lineage>
        <taxon>Bacteria</taxon>
        <taxon>Bacillati</taxon>
        <taxon>Actinomycetota</taxon>
        <taxon>Actinomycetes</taxon>
        <taxon>Streptosporangiales</taxon>
        <taxon>Streptosporangiaceae</taxon>
        <taxon>Nonomuraea</taxon>
    </lineage>
</organism>
<dbReference type="Proteomes" id="UP001500064">
    <property type="component" value="Unassembled WGS sequence"/>
</dbReference>
<evidence type="ECO:0000313" key="6">
    <source>
        <dbReference type="Proteomes" id="UP001500064"/>
    </source>
</evidence>
<gene>
    <name evidence="5" type="ORF">GCM10009733_008560</name>
</gene>
<dbReference type="PANTHER" id="PTHR16305:SF35">
    <property type="entry name" value="TRANSCRIPTIONAL ACTIVATOR DOMAIN"/>
    <property type="match status" value="1"/>
</dbReference>
<dbReference type="CDD" id="cd06170">
    <property type="entry name" value="LuxR_C_like"/>
    <property type="match status" value="1"/>
</dbReference>
<reference evidence="6" key="1">
    <citation type="journal article" date="2019" name="Int. J. Syst. Evol. Microbiol.">
        <title>The Global Catalogue of Microorganisms (GCM) 10K type strain sequencing project: providing services to taxonomists for standard genome sequencing and annotation.</title>
        <authorList>
            <consortium name="The Broad Institute Genomics Platform"/>
            <consortium name="The Broad Institute Genome Sequencing Center for Infectious Disease"/>
            <person name="Wu L."/>
            <person name="Ma J."/>
        </authorList>
    </citation>
    <scope>NUCLEOTIDE SEQUENCE [LARGE SCALE GENOMIC DNA]</scope>
    <source>
        <strain evidence="6">JCM 13929</strain>
    </source>
</reference>
<dbReference type="PANTHER" id="PTHR16305">
    <property type="entry name" value="TESTICULAR SOLUBLE ADENYLYL CYCLASE"/>
    <property type="match status" value="1"/>
</dbReference>
<dbReference type="SUPFAM" id="SSF48452">
    <property type="entry name" value="TPR-like"/>
    <property type="match status" value="1"/>
</dbReference>
<dbReference type="InterPro" id="IPR011990">
    <property type="entry name" value="TPR-like_helical_dom_sf"/>
</dbReference>
<evidence type="ECO:0000256" key="1">
    <source>
        <dbReference type="ARBA" id="ARBA00022741"/>
    </source>
</evidence>
<dbReference type="InterPro" id="IPR000792">
    <property type="entry name" value="Tscrpt_reg_LuxR_C"/>
</dbReference>
<dbReference type="Gene3D" id="1.10.10.10">
    <property type="entry name" value="Winged helix-like DNA-binding domain superfamily/Winged helix DNA-binding domain"/>
    <property type="match status" value="1"/>
</dbReference>
<proteinExistence type="predicted"/>
<feature type="domain" description="HTH luxR-type" evidence="4">
    <location>
        <begin position="893"/>
        <end position="958"/>
    </location>
</feature>
<dbReference type="InterPro" id="IPR036388">
    <property type="entry name" value="WH-like_DNA-bd_sf"/>
</dbReference>
<dbReference type="SUPFAM" id="SSF52540">
    <property type="entry name" value="P-loop containing nucleoside triphosphate hydrolases"/>
    <property type="match status" value="1"/>
</dbReference>